<dbReference type="Gene3D" id="3.90.176.10">
    <property type="entry name" value="Toxin ADP-ribosyltransferase, Chain A, domain 1"/>
    <property type="match status" value="1"/>
</dbReference>
<name>A0A6U4TN66_HEMAN</name>
<proteinExistence type="predicted"/>
<sequence>MTHLARIVSCINSLNLQLRLKREDMKKSKHFPPGGLLHRGGGLPDEHFGFYQEGKEFRVPGFLATSVSDEVANGFMVRARAREENAVLWRVFLDERGATQPRYQCMHVNFVEKSNVEGEEEFLFAPYSPFTVRKVIRGNGSTTRPHVIELEAGLDSLDYAEDLPLAPWI</sequence>
<accession>A0A6U4TN66</accession>
<organism evidence="1">
    <name type="scientific">Hemiselmis andersenii</name>
    <name type="common">Cryptophyte alga</name>
    <dbReference type="NCBI Taxonomy" id="464988"/>
    <lineage>
        <taxon>Eukaryota</taxon>
        <taxon>Cryptophyceae</taxon>
        <taxon>Cryptomonadales</taxon>
        <taxon>Hemiselmidaceae</taxon>
        <taxon>Hemiselmis</taxon>
    </lineage>
</organism>
<evidence type="ECO:0000313" key="1">
    <source>
        <dbReference type="EMBL" id="CAD8951873.1"/>
    </source>
</evidence>
<dbReference type="SUPFAM" id="SSF56399">
    <property type="entry name" value="ADP-ribosylation"/>
    <property type="match status" value="1"/>
</dbReference>
<evidence type="ECO:0008006" key="2">
    <source>
        <dbReference type="Google" id="ProtNLM"/>
    </source>
</evidence>
<reference evidence="1" key="1">
    <citation type="submission" date="2021-01" db="EMBL/GenBank/DDBJ databases">
        <authorList>
            <person name="Corre E."/>
            <person name="Pelletier E."/>
            <person name="Niang G."/>
            <person name="Scheremetjew M."/>
            <person name="Finn R."/>
            <person name="Kale V."/>
            <person name="Holt S."/>
            <person name="Cochrane G."/>
            <person name="Meng A."/>
            <person name="Brown T."/>
            <person name="Cohen L."/>
        </authorList>
    </citation>
    <scope>NUCLEOTIDE SEQUENCE</scope>
    <source>
        <strain evidence="1">CCMP644</strain>
    </source>
</reference>
<gene>
    <name evidence="1" type="ORF">HAND00432_LOCUS6408</name>
</gene>
<dbReference type="AlphaFoldDB" id="A0A6U4TN66"/>
<dbReference type="EMBL" id="HBFX01010787">
    <property type="protein sequence ID" value="CAD8951873.1"/>
    <property type="molecule type" value="Transcribed_RNA"/>
</dbReference>
<protein>
    <recommendedName>
        <fullName evidence="2">NAD(+)--protein-arginine ADP-ribosyltransferase</fullName>
    </recommendedName>
</protein>